<dbReference type="RefSeq" id="WP_282011940.1">
    <property type="nucleotide sequence ID" value="NZ_OX336137.1"/>
</dbReference>
<dbReference type="PANTHER" id="PTHR33747">
    <property type="entry name" value="UPF0225 PROTEIN SCO1677"/>
    <property type="match status" value="1"/>
</dbReference>
<keyword evidence="2" id="KW-1185">Reference proteome</keyword>
<accession>A0ABM9HFT2</accession>
<dbReference type="Gene3D" id="3.10.450.50">
    <property type="match status" value="1"/>
</dbReference>
<evidence type="ECO:0000313" key="1">
    <source>
        <dbReference type="EMBL" id="CAI2719084.1"/>
    </source>
</evidence>
<gene>
    <name evidence="1" type="ORF">NSPWAT_2228</name>
</gene>
<evidence type="ECO:0000313" key="2">
    <source>
        <dbReference type="Proteomes" id="UP001157733"/>
    </source>
</evidence>
<dbReference type="EMBL" id="OX336137">
    <property type="protein sequence ID" value="CAI2719084.1"/>
    <property type="molecule type" value="Genomic_DNA"/>
</dbReference>
<protein>
    <recommendedName>
        <fullName evidence="3">SEC-C motif-containing protein</fullName>
    </recommendedName>
</protein>
<sequence length="256" mass="30465">MEDFRNLYVLEDYYCTNPFCDCDHVTISLNDKENEENRFSFIVHFNKGTALLPNHPALTEKQKKILEEFKGELTDEMILHFKQRYMEAKAYGEKKPLSYLVFEPGQFVNYMEVSPRTSKLLDFSYKDQKHFAEDAYELDPRNDNKSIRLTFFKFEQDDEKVPPLFTYTYYFNETRREEEDAKLDAKQADMLLQFHQFIPNLHEILKDRYKETKQIGEELMKNAPDLKIQAHKPLRNDLCPCGSGKKYKKCCALKLN</sequence>
<dbReference type="InterPro" id="IPR004027">
    <property type="entry name" value="SEC_C_motif"/>
</dbReference>
<dbReference type="Proteomes" id="UP001157733">
    <property type="component" value="Chromosome"/>
</dbReference>
<evidence type="ECO:0008006" key="3">
    <source>
        <dbReference type="Google" id="ProtNLM"/>
    </source>
</evidence>
<dbReference type="Pfam" id="PF02810">
    <property type="entry name" value="SEC-C"/>
    <property type="match status" value="1"/>
</dbReference>
<proteinExistence type="predicted"/>
<dbReference type="SUPFAM" id="SSF103642">
    <property type="entry name" value="Sec-C motif"/>
    <property type="match status" value="1"/>
</dbReference>
<dbReference type="PANTHER" id="PTHR33747:SF1">
    <property type="entry name" value="ADENYLATE CYCLASE-ASSOCIATED CAP C-TERMINAL DOMAIN-CONTAINING PROTEIN"/>
    <property type="match status" value="1"/>
</dbReference>
<name>A0ABM9HFT2_9BACT</name>
<organism evidence="1 2">
    <name type="scientific">Nitrospina watsonii</name>
    <dbReference type="NCBI Taxonomy" id="1323948"/>
    <lineage>
        <taxon>Bacteria</taxon>
        <taxon>Pseudomonadati</taxon>
        <taxon>Nitrospinota/Tectimicrobiota group</taxon>
        <taxon>Nitrospinota</taxon>
        <taxon>Nitrospinia</taxon>
        <taxon>Nitrospinales</taxon>
        <taxon>Nitrospinaceae</taxon>
        <taxon>Nitrospina</taxon>
    </lineage>
</organism>
<reference evidence="1 2" key="1">
    <citation type="submission" date="2022-09" db="EMBL/GenBank/DDBJ databases">
        <authorList>
            <person name="Kop L."/>
        </authorList>
    </citation>
    <scope>NUCLEOTIDE SEQUENCE [LARGE SCALE GENOMIC DNA]</scope>
    <source>
        <strain evidence="1 2">347</strain>
    </source>
</reference>